<evidence type="ECO:0000313" key="5">
    <source>
        <dbReference type="Proteomes" id="UP000249354"/>
    </source>
</evidence>
<accession>A0A2W4VPJ7</accession>
<gene>
    <name evidence="4" type="ORF">DCF25_19220</name>
</gene>
<feature type="domain" description="Sulfotransferase" evidence="3">
    <location>
        <begin position="19"/>
        <end position="247"/>
    </location>
</feature>
<dbReference type="EMBL" id="QBMC01000179">
    <property type="protein sequence ID" value="PZO11535.1"/>
    <property type="molecule type" value="Genomic_DNA"/>
</dbReference>
<dbReference type="PANTHER" id="PTHR11783">
    <property type="entry name" value="SULFOTRANSFERASE SULT"/>
    <property type="match status" value="1"/>
</dbReference>
<evidence type="ECO:0000259" key="3">
    <source>
        <dbReference type="Pfam" id="PF00685"/>
    </source>
</evidence>
<proteinExistence type="inferred from homology"/>
<comment type="similarity">
    <text evidence="1">Belongs to the sulfotransferase 1 family.</text>
</comment>
<sequence length="290" mass="34577">MGYHQELTAYAKGFYVISHERSGTHFLMNCIQLNSSIDFKCLSVGEWFGPFDQPQTQFEHIYKRFSELNPQQHYILKTHCDRDLYNAKYPKGKIVYIFRDYRDVLVSYYYFLRDEYIASGRRRNQKISSLWFSRLEEFIRRPLPDFLQLNYSLYGDFSFPIERWLNHVVQWIDNPPEHMQIVTYNQLYYHPEETTQKLLKFLELPSKAVFTRPTFENSLSVMPRKGIVGDWKNHFSTKDAVFLDTAVSEYLPLIDRFPWNLEGRSSGEGNTLERSGRLNVYRHPAALRDC</sequence>
<evidence type="ECO:0000313" key="4">
    <source>
        <dbReference type="EMBL" id="PZO11535.1"/>
    </source>
</evidence>
<dbReference type="InterPro" id="IPR000863">
    <property type="entry name" value="Sulfotransferase_dom"/>
</dbReference>
<dbReference type="GO" id="GO:0008146">
    <property type="term" value="F:sulfotransferase activity"/>
    <property type="evidence" value="ECO:0007669"/>
    <property type="project" value="InterPro"/>
</dbReference>
<reference evidence="5" key="1">
    <citation type="submission" date="2018-04" db="EMBL/GenBank/DDBJ databases">
        <authorList>
            <person name="Cornet L."/>
        </authorList>
    </citation>
    <scope>NUCLEOTIDE SEQUENCE [LARGE SCALE GENOMIC DNA]</scope>
</reference>
<dbReference type="SUPFAM" id="SSF52540">
    <property type="entry name" value="P-loop containing nucleoside triphosphate hydrolases"/>
    <property type="match status" value="1"/>
</dbReference>
<name>A0A2W4VPJ7_9CYAN</name>
<comment type="caution">
    <text evidence="4">The sequence shown here is derived from an EMBL/GenBank/DDBJ whole genome shotgun (WGS) entry which is preliminary data.</text>
</comment>
<reference evidence="4 5" key="2">
    <citation type="submission" date="2018-06" db="EMBL/GenBank/DDBJ databases">
        <title>Metagenomic assembly of (sub)arctic Cyanobacteria and their associated microbiome from non-axenic cultures.</title>
        <authorList>
            <person name="Baurain D."/>
        </authorList>
    </citation>
    <scope>NUCLEOTIDE SEQUENCE [LARGE SCALE GENOMIC DNA]</scope>
    <source>
        <strain evidence="4">ULC129bin1</strain>
    </source>
</reference>
<dbReference type="Pfam" id="PF00685">
    <property type="entry name" value="Sulfotransfer_1"/>
    <property type="match status" value="1"/>
</dbReference>
<evidence type="ECO:0000256" key="2">
    <source>
        <dbReference type="ARBA" id="ARBA00022679"/>
    </source>
</evidence>
<organism evidence="4 5">
    <name type="scientific">Leptolyngbya foveolarum</name>
    <dbReference type="NCBI Taxonomy" id="47253"/>
    <lineage>
        <taxon>Bacteria</taxon>
        <taxon>Bacillati</taxon>
        <taxon>Cyanobacteriota</taxon>
        <taxon>Cyanophyceae</taxon>
        <taxon>Leptolyngbyales</taxon>
        <taxon>Leptolyngbyaceae</taxon>
        <taxon>Leptolyngbya group</taxon>
        <taxon>Leptolyngbya</taxon>
    </lineage>
</organism>
<dbReference type="Proteomes" id="UP000249354">
    <property type="component" value="Unassembled WGS sequence"/>
</dbReference>
<dbReference type="InterPro" id="IPR027417">
    <property type="entry name" value="P-loop_NTPase"/>
</dbReference>
<keyword evidence="2" id="KW-0808">Transferase</keyword>
<evidence type="ECO:0000256" key="1">
    <source>
        <dbReference type="ARBA" id="ARBA00005771"/>
    </source>
</evidence>
<dbReference type="Gene3D" id="3.40.50.300">
    <property type="entry name" value="P-loop containing nucleotide triphosphate hydrolases"/>
    <property type="match status" value="1"/>
</dbReference>
<protein>
    <recommendedName>
        <fullName evidence="3">Sulfotransferase domain-containing protein</fullName>
    </recommendedName>
</protein>
<dbReference type="AlphaFoldDB" id="A0A2W4VPJ7"/>